<evidence type="ECO:0000256" key="1">
    <source>
        <dbReference type="ARBA" id="ARBA00004496"/>
    </source>
</evidence>
<evidence type="ECO:0000256" key="13">
    <source>
        <dbReference type="ARBA" id="ARBA00051542"/>
    </source>
</evidence>
<proteinExistence type="inferred from homology"/>
<dbReference type="SUPFAM" id="SSF52402">
    <property type="entry name" value="Adenine nucleotide alpha hydrolases-like"/>
    <property type="match status" value="1"/>
</dbReference>
<dbReference type="FunFam" id="3.40.50.620:FF:000004">
    <property type="entry name" value="tRNA-specific 2-thiouridylase MnmA"/>
    <property type="match status" value="1"/>
</dbReference>
<feature type="domain" description="Rhodanese" evidence="16">
    <location>
        <begin position="10"/>
        <end position="50"/>
    </location>
</feature>
<feature type="site" description="Interaction with tRNA" evidence="15">
    <location>
        <position position="343"/>
    </location>
</feature>
<dbReference type="EC" id="2.8.1.13" evidence="3 15"/>
<dbReference type="Proteomes" id="UP000637695">
    <property type="component" value="Unassembled WGS sequence"/>
</dbReference>
<dbReference type="InterPro" id="IPR004506">
    <property type="entry name" value="MnmA-like"/>
</dbReference>
<comment type="function">
    <text evidence="14 15">Catalyzes the 2-thiolation of uridine at the wobble position (U34) of tRNA, leading to the formation of s(2)U34.</text>
</comment>
<dbReference type="Gene3D" id="2.30.30.280">
    <property type="entry name" value="Adenine nucleotide alpha hydrolases-like domains"/>
    <property type="match status" value="1"/>
</dbReference>
<feature type="site" description="Interaction with tRNA" evidence="15">
    <location>
        <position position="129"/>
    </location>
</feature>
<keyword evidence="18" id="KW-1185">Reference proteome</keyword>
<accession>A0A917NHJ6</accession>
<dbReference type="GO" id="GO:0002143">
    <property type="term" value="P:tRNA wobble position uridine thiolation"/>
    <property type="evidence" value="ECO:0007669"/>
    <property type="project" value="TreeGrafter"/>
</dbReference>
<dbReference type="PROSITE" id="PS50206">
    <property type="entry name" value="RHODANESE_3"/>
    <property type="match status" value="1"/>
</dbReference>
<evidence type="ECO:0000256" key="10">
    <source>
        <dbReference type="ARBA" id="ARBA00022840"/>
    </source>
</evidence>
<evidence type="ECO:0000256" key="8">
    <source>
        <dbReference type="ARBA" id="ARBA00022694"/>
    </source>
</evidence>
<feature type="region of interest" description="Interaction with target base in tRNA" evidence="15">
    <location>
        <begin position="99"/>
        <end position="101"/>
    </location>
</feature>
<dbReference type="EMBL" id="BMOY01000009">
    <property type="protein sequence ID" value="GGJ01725.1"/>
    <property type="molecule type" value="Genomic_DNA"/>
</dbReference>
<dbReference type="InterPro" id="IPR014729">
    <property type="entry name" value="Rossmann-like_a/b/a_fold"/>
</dbReference>
<dbReference type="Gene3D" id="2.40.30.10">
    <property type="entry name" value="Translation factors"/>
    <property type="match status" value="1"/>
</dbReference>
<evidence type="ECO:0000256" key="3">
    <source>
        <dbReference type="ARBA" id="ARBA00011949"/>
    </source>
</evidence>
<evidence type="ECO:0000313" key="17">
    <source>
        <dbReference type="EMBL" id="GGJ01725.1"/>
    </source>
</evidence>
<dbReference type="Pfam" id="PF20258">
    <property type="entry name" value="tRNA_Me_trans_C"/>
    <property type="match status" value="1"/>
</dbReference>
<comment type="similarity">
    <text evidence="2 15">Belongs to the MnmA/TRMU family.</text>
</comment>
<feature type="region of interest" description="Interaction with tRNA" evidence="15">
    <location>
        <begin position="150"/>
        <end position="152"/>
    </location>
</feature>
<evidence type="ECO:0000256" key="12">
    <source>
        <dbReference type="ARBA" id="ARBA00023157"/>
    </source>
</evidence>
<sequence length="400" mass="43933">MTKPQSAIRVVVGMSGGVDSSVAAWLLKQQGYDVVGVFMKNWDEEDPTGACTAAEDFADVARVCEQIGIPYYSVNFAREYFDRVFTHFLREYEQGRTPNPDVLCNREIKFKELLALAQSLGADYLATGHYARVAVRDGRYRLLRAVDANKDQTYFLYMLGQAPLAKAMFPIGHLTKPQVREIARAAGLATAEKKDSTGICFIGERNMRAFLQRYLPAQPGEMRSLDGRLMGRHEGLMYYTIGQRHGLRIGGQGSGEPWFVVGKDVARNILWVAQGANHPSLYSTGLIASDLHWVAGEPPGERFVCTARFRHRQPDQPVTVTLLPGGQCRIDFAAAQRAITPGQAVVLYDGDECLGGGTIERAFGGGQELIEAAMRRFAASADSPAAHQNLMDSVAALPAR</sequence>
<dbReference type="AlphaFoldDB" id="A0A917NHJ6"/>
<keyword evidence="11 15" id="KW-0694">RNA-binding</keyword>
<feature type="active site" description="Nucleophile" evidence="15">
    <location>
        <position position="104"/>
    </location>
</feature>
<evidence type="ECO:0000256" key="11">
    <source>
        <dbReference type="ARBA" id="ARBA00022884"/>
    </source>
</evidence>
<dbReference type="Pfam" id="PF20259">
    <property type="entry name" value="tRNA_Me_trans_M"/>
    <property type="match status" value="1"/>
</dbReference>
<reference evidence="17" key="2">
    <citation type="submission" date="2020-09" db="EMBL/GenBank/DDBJ databases">
        <authorList>
            <person name="Sun Q."/>
            <person name="Ohkuma M."/>
        </authorList>
    </citation>
    <scope>NUCLEOTIDE SEQUENCE</scope>
    <source>
        <strain evidence="17">JCM 18487</strain>
    </source>
</reference>
<name>A0A917NHJ6_9BACL</name>
<dbReference type="InterPro" id="IPR046885">
    <property type="entry name" value="MnmA-like_C"/>
</dbReference>
<dbReference type="GO" id="GO:0005524">
    <property type="term" value="F:ATP binding"/>
    <property type="evidence" value="ECO:0007669"/>
    <property type="project" value="UniProtKB-KW"/>
</dbReference>
<dbReference type="FunFam" id="2.30.30.280:FF:000001">
    <property type="entry name" value="tRNA-specific 2-thiouridylase MnmA"/>
    <property type="match status" value="1"/>
</dbReference>
<evidence type="ECO:0000256" key="9">
    <source>
        <dbReference type="ARBA" id="ARBA00022741"/>
    </source>
</evidence>
<keyword evidence="7 15" id="KW-0808">Transferase</keyword>
<reference evidence="17" key="1">
    <citation type="journal article" date="2014" name="Int. J. Syst. Evol. Microbiol.">
        <title>Complete genome sequence of Corynebacterium casei LMG S-19264T (=DSM 44701T), isolated from a smear-ripened cheese.</title>
        <authorList>
            <consortium name="US DOE Joint Genome Institute (JGI-PGF)"/>
            <person name="Walter F."/>
            <person name="Albersmeier A."/>
            <person name="Kalinowski J."/>
            <person name="Ruckert C."/>
        </authorList>
    </citation>
    <scope>NUCLEOTIDE SEQUENCE</scope>
    <source>
        <strain evidence="17">JCM 18487</strain>
    </source>
</reference>
<dbReference type="Gene3D" id="3.40.50.620">
    <property type="entry name" value="HUPs"/>
    <property type="match status" value="1"/>
</dbReference>
<feature type="active site" description="Cysteine persulfide intermediate" evidence="15">
    <location>
        <position position="200"/>
    </location>
</feature>
<dbReference type="InterPro" id="IPR046884">
    <property type="entry name" value="MnmA-like_central"/>
</dbReference>
<evidence type="ECO:0000256" key="6">
    <source>
        <dbReference type="ARBA" id="ARBA00022555"/>
    </source>
</evidence>
<keyword evidence="6 15" id="KW-0820">tRNA-binding</keyword>
<protein>
    <recommendedName>
        <fullName evidence="4 15">tRNA-specific 2-thiouridylase MnmA</fullName>
        <ecNumber evidence="3 15">2.8.1.13</ecNumber>
    </recommendedName>
</protein>
<evidence type="ECO:0000256" key="15">
    <source>
        <dbReference type="HAMAP-Rule" id="MF_00144"/>
    </source>
</evidence>
<keyword evidence="5 15" id="KW-0963">Cytoplasm</keyword>
<dbReference type="NCBIfam" id="NF001138">
    <property type="entry name" value="PRK00143.1"/>
    <property type="match status" value="1"/>
</dbReference>
<dbReference type="GO" id="GO:0005737">
    <property type="term" value="C:cytoplasm"/>
    <property type="evidence" value="ECO:0007669"/>
    <property type="project" value="UniProtKB-SubCell"/>
</dbReference>
<dbReference type="FunFam" id="2.40.30.10:FF:000023">
    <property type="entry name" value="tRNA-specific 2-thiouridylase MnmA"/>
    <property type="match status" value="1"/>
</dbReference>
<keyword evidence="8 15" id="KW-0819">tRNA processing</keyword>
<dbReference type="GO" id="GO:0103016">
    <property type="term" value="F:tRNA-uridine 2-sulfurtransferase activity"/>
    <property type="evidence" value="ECO:0007669"/>
    <property type="project" value="UniProtKB-EC"/>
</dbReference>
<evidence type="ECO:0000256" key="14">
    <source>
        <dbReference type="ARBA" id="ARBA00056575"/>
    </source>
</evidence>
<dbReference type="InterPro" id="IPR023382">
    <property type="entry name" value="MnmA-like_central_sf"/>
</dbReference>
<dbReference type="PANTHER" id="PTHR11933:SF5">
    <property type="entry name" value="MITOCHONDRIAL TRNA-SPECIFIC 2-THIOURIDYLASE 1"/>
    <property type="match status" value="1"/>
</dbReference>
<evidence type="ECO:0000313" key="18">
    <source>
        <dbReference type="Proteomes" id="UP000637695"/>
    </source>
</evidence>
<gene>
    <name evidence="15 17" type="primary">mnmA</name>
    <name evidence="17" type="ORF">GCM10010885_08670</name>
</gene>
<keyword evidence="10 15" id="KW-0067">ATP-binding</keyword>
<comment type="catalytic activity">
    <reaction evidence="13 15">
        <text>S-sulfanyl-L-cysteinyl-[protein] + uridine(34) in tRNA + AH2 + ATP = 2-thiouridine(34) in tRNA + L-cysteinyl-[protein] + A + AMP + diphosphate + H(+)</text>
        <dbReference type="Rhea" id="RHEA:47032"/>
        <dbReference type="Rhea" id="RHEA-COMP:10131"/>
        <dbReference type="Rhea" id="RHEA-COMP:11726"/>
        <dbReference type="Rhea" id="RHEA-COMP:11727"/>
        <dbReference type="Rhea" id="RHEA-COMP:11728"/>
        <dbReference type="ChEBI" id="CHEBI:13193"/>
        <dbReference type="ChEBI" id="CHEBI:15378"/>
        <dbReference type="ChEBI" id="CHEBI:17499"/>
        <dbReference type="ChEBI" id="CHEBI:29950"/>
        <dbReference type="ChEBI" id="CHEBI:30616"/>
        <dbReference type="ChEBI" id="CHEBI:33019"/>
        <dbReference type="ChEBI" id="CHEBI:61963"/>
        <dbReference type="ChEBI" id="CHEBI:65315"/>
        <dbReference type="ChEBI" id="CHEBI:87170"/>
        <dbReference type="ChEBI" id="CHEBI:456215"/>
        <dbReference type="EC" id="2.8.1.13"/>
    </reaction>
</comment>
<comment type="caution">
    <text evidence="17">The sequence shown here is derived from an EMBL/GenBank/DDBJ whole genome shotgun (WGS) entry which is preliminary data.</text>
</comment>
<dbReference type="PANTHER" id="PTHR11933">
    <property type="entry name" value="TRNA 5-METHYLAMINOMETHYL-2-THIOURIDYLATE -METHYLTRANSFERASE"/>
    <property type="match status" value="1"/>
</dbReference>
<keyword evidence="12" id="KW-1015">Disulfide bond</keyword>
<keyword evidence="9 15" id="KW-0547">Nucleotide-binding</keyword>
<evidence type="ECO:0000256" key="7">
    <source>
        <dbReference type="ARBA" id="ARBA00022679"/>
    </source>
</evidence>
<evidence type="ECO:0000256" key="4">
    <source>
        <dbReference type="ARBA" id="ARBA00013805"/>
    </source>
</evidence>
<dbReference type="CDD" id="cd01998">
    <property type="entry name" value="MnmA_TRMU-like"/>
    <property type="match status" value="1"/>
</dbReference>
<dbReference type="GO" id="GO:0000049">
    <property type="term" value="F:tRNA binding"/>
    <property type="evidence" value="ECO:0007669"/>
    <property type="project" value="UniProtKB-KW"/>
</dbReference>
<dbReference type="Pfam" id="PF03054">
    <property type="entry name" value="tRNA_Me_trans"/>
    <property type="match status" value="1"/>
</dbReference>
<evidence type="ECO:0000256" key="5">
    <source>
        <dbReference type="ARBA" id="ARBA00022490"/>
    </source>
</evidence>
<dbReference type="RefSeq" id="WP_188881366.1">
    <property type="nucleotide sequence ID" value="NZ_BMOY01000009.1"/>
</dbReference>
<organism evidence="17 18">
    <name type="scientific">Alicyclobacillus cellulosilyticus</name>
    <dbReference type="NCBI Taxonomy" id="1003997"/>
    <lineage>
        <taxon>Bacteria</taxon>
        <taxon>Bacillati</taxon>
        <taxon>Bacillota</taxon>
        <taxon>Bacilli</taxon>
        <taxon>Bacillales</taxon>
        <taxon>Alicyclobacillaceae</taxon>
        <taxon>Alicyclobacillus</taxon>
    </lineage>
</organism>
<evidence type="ECO:0000259" key="16">
    <source>
        <dbReference type="PROSITE" id="PS50206"/>
    </source>
</evidence>
<comment type="caution">
    <text evidence="15">Lacks conserved residue(s) required for the propagation of feature annotation.</text>
</comment>
<feature type="binding site" evidence="15">
    <location>
        <position position="39"/>
    </location>
    <ligand>
        <name>ATP</name>
        <dbReference type="ChEBI" id="CHEBI:30616"/>
    </ligand>
</feature>
<dbReference type="NCBIfam" id="TIGR00420">
    <property type="entry name" value="trmU"/>
    <property type="match status" value="1"/>
</dbReference>
<evidence type="ECO:0000256" key="2">
    <source>
        <dbReference type="ARBA" id="ARBA00006191"/>
    </source>
</evidence>
<comment type="subcellular location">
    <subcellularLocation>
        <location evidence="1 15">Cytoplasm</location>
    </subcellularLocation>
</comment>
<dbReference type="HAMAP" id="MF_00144">
    <property type="entry name" value="tRNA_thiouridyl_MnmA"/>
    <property type="match status" value="1"/>
</dbReference>
<feature type="binding site" evidence="15">
    <location>
        <position position="128"/>
    </location>
    <ligand>
        <name>ATP</name>
        <dbReference type="ChEBI" id="CHEBI:30616"/>
    </ligand>
</feature>
<dbReference type="InterPro" id="IPR001763">
    <property type="entry name" value="Rhodanese-like_dom"/>
</dbReference>
<feature type="binding site" evidence="15">
    <location>
        <begin position="13"/>
        <end position="20"/>
    </location>
    <ligand>
        <name>ATP</name>
        <dbReference type="ChEBI" id="CHEBI:30616"/>
    </ligand>
</feature>